<accession>A0ABN2MK24</accession>
<keyword evidence="4" id="KW-0067">ATP-binding</keyword>
<evidence type="ECO:0000256" key="5">
    <source>
        <dbReference type="PROSITE-ProRule" id="PRU01331"/>
    </source>
</evidence>
<dbReference type="InterPro" id="IPR014746">
    <property type="entry name" value="Gln_synth/guanido_kin_cat_dom"/>
</dbReference>
<dbReference type="SUPFAM" id="SSF55931">
    <property type="entry name" value="Glutamine synthetase/guanido kinase"/>
    <property type="match status" value="1"/>
</dbReference>
<evidence type="ECO:0000256" key="4">
    <source>
        <dbReference type="ARBA" id="ARBA00022840"/>
    </source>
</evidence>
<evidence type="ECO:0000259" key="7">
    <source>
        <dbReference type="PROSITE" id="PS51987"/>
    </source>
</evidence>
<evidence type="ECO:0000256" key="2">
    <source>
        <dbReference type="ARBA" id="ARBA00022598"/>
    </source>
</evidence>
<dbReference type="InterPro" id="IPR008147">
    <property type="entry name" value="Gln_synt_N"/>
</dbReference>
<gene>
    <name evidence="8" type="ORF">GCM10009836_02950</name>
</gene>
<keyword evidence="3" id="KW-0547">Nucleotide-binding</keyword>
<evidence type="ECO:0000313" key="8">
    <source>
        <dbReference type="EMBL" id="GAA1828624.1"/>
    </source>
</evidence>
<name>A0ABN2MK24_9PSEU</name>
<evidence type="ECO:0000256" key="1">
    <source>
        <dbReference type="ARBA" id="ARBA00009897"/>
    </source>
</evidence>
<dbReference type="PANTHER" id="PTHR43785:SF12">
    <property type="entry name" value="TYPE-1 GLUTAMINE SYNTHETASE 2"/>
    <property type="match status" value="1"/>
</dbReference>
<comment type="similarity">
    <text evidence="1 5 6">Belongs to the glutamine synthetase family.</text>
</comment>
<sequence length="435" mass="45732">MTATGDTPATLFVATCDLAGHLRGRSVPFTARDAVMAGGVGWVPANLAIDGFGHLVEPNDFGASGDLRLMPVEDARLELPAVAGVPGTVVHLADQTHPDGSAWECCPRTFLRSALDRLESRAGLRIVASFEHEFHLFDSPDRPPFSLAAFRDAEPFGSALVTTLEANGLEPETWLAEFGGGQYEITVAPGLGTAAADRAVLLRAAVRDLATRHGRRVTFSPMSEPGGIGNGVHVHLSLVDVASGAPVLFDPARPGLLSEVGARFAAGILSHAPAITAISAPSPVSFERLGPHHWSAGGIFLGERNREAFVRICPVDATDPERAAAAFNLEFRAADATANPHLVLGMLVLAGLRGIEQEPPARVWSAEPSASDLALIPALPGSLAEALKALEADVTASGWLDPVLLRTYLAVKRSELAQVADLDAEALCRRVADVH</sequence>
<organism evidence="8 9">
    <name type="scientific">Pseudonocardia ailaonensis</name>
    <dbReference type="NCBI Taxonomy" id="367279"/>
    <lineage>
        <taxon>Bacteria</taxon>
        <taxon>Bacillati</taxon>
        <taxon>Actinomycetota</taxon>
        <taxon>Actinomycetes</taxon>
        <taxon>Pseudonocardiales</taxon>
        <taxon>Pseudonocardiaceae</taxon>
        <taxon>Pseudonocardia</taxon>
    </lineage>
</organism>
<feature type="domain" description="GS catalytic" evidence="7">
    <location>
        <begin position="107"/>
        <end position="435"/>
    </location>
</feature>
<keyword evidence="9" id="KW-1185">Reference proteome</keyword>
<proteinExistence type="inferred from homology"/>
<dbReference type="Gene3D" id="3.10.20.70">
    <property type="entry name" value="Glutamine synthetase, N-terminal domain"/>
    <property type="match status" value="1"/>
</dbReference>
<dbReference type="Gene3D" id="3.30.590.10">
    <property type="entry name" value="Glutamine synthetase/guanido kinase, catalytic domain"/>
    <property type="match status" value="1"/>
</dbReference>
<reference evidence="8 9" key="1">
    <citation type="journal article" date="2019" name="Int. J. Syst. Evol. Microbiol.">
        <title>The Global Catalogue of Microorganisms (GCM) 10K type strain sequencing project: providing services to taxonomists for standard genome sequencing and annotation.</title>
        <authorList>
            <consortium name="The Broad Institute Genomics Platform"/>
            <consortium name="The Broad Institute Genome Sequencing Center for Infectious Disease"/>
            <person name="Wu L."/>
            <person name="Ma J."/>
        </authorList>
    </citation>
    <scope>NUCLEOTIDE SEQUENCE [LARGE SCALE GENOMIC DNA]</scope>
    <source>
        <strain evidence="8 9">JCM 16009</strain>
    </source>
</reference>
<protein>
    <submittedName>
        <fullName evidence="8">Glutamine synthetase family protein</fullName>
    </submittedName>
</protein>
<dbReference type="SMART" id="SM01230">
    <property type="entry name" value="Gln-synt_C"/>
    <property type="match status" value="1"/>
</dbReference>
<evidence type="ECO:0000256" key="6">
    <source>
        <dbReference type="RuleBase" id="RU000384"/>
    </source>
</evidence>
<dbReference type="InterPro" id="IPR036651">
    <property type="entry name" value="Gln_synt_N_sf"/>
</dbReference>
<dbReference type="Proteomes" id="UP001500449">
    <property type="component" value="Unassembled WGS sequence"/>
</dbReference>
<dbReference type="PANTHER" id="PTHR43785">
    <property type="entry name" value="GAMMA-GLUTAMYLPUTRESCINE SYNTHETASE"/>
    <property type="match status" value="1"/>
</dbReference>
<dbReference type="PROSITE" id="PS51987">
    <property type="entry name" value="GS_CATALYTIC"/>
    <property type="match status" value="1"/>
</dbReference>
<dbReference type="Pfam" id="PF16952">
    <property type="entry name" value="Gln-synt_N_2"/>
    <property type="match status" value="1"/>
</dbReference>
<keyword evidence="2" id="KW-0436">Ligase</keyword>
<dbReference type="Pfam" id="PF00120">
    <property type="entry name" value="Gln-synt_C"/>
    <property type="match status" value="1"/>
</dbReference>
<comment type="caution">
    <text evidence="8">The sequence shown here is derived from an EMBL/GenBank/DDBJ whole genome shotgun (WGS) entry which is preliminary data.</text>
</comment>
<dbReference type="InterPro" id="IPR008146">
    <property type="entry name" value="Gln_synth_cat_dom"/>
</dbReference>
<dbReference type="RefSeq" id="WP_344411668.1">
    <property type="nucleotide sequence ID" value="NZ_BAAAQK010000001.1"/>
</dbReference>
<evidence type="ECO:0000256" key="3">
    <source>
        <dbReference type="ARBA" id="ARBA00022741"/>
    </source>
</evidence>
<evidence type="ECO:0000313" key="9">
    <source>
        <dbReference type="Proteomes" id="UP001500449"/>
    </source>
</evidence>
<dbReference type="EMBL" id="BAAAQK010000001">
    <property type="protein sequence ID" value="GAA1828624.1"/>
    <property type="molecule type" value="Genomic_DNA"/>
</dbReference>